<sequence length="138" mass="15150">MTSCRTNPRVLAQQMGVRVRTAVTPPRWWGAYDHRRRLVTLRPGLGPIQLECTLMHELGHAHYGHVGVSGKQEVLANRWAANRLILFDDLVAAAGLEQSSASVASSLRVVPSVLETYLKLLTRAELDALSSAALRRAA</sequence>
<feature type="domain" description="IrrE N-terminal-like" evidence="1">
    <location>
        <begin position="13"/>
        <end position="105"/>
    </location>
</feature>
<comment type="caution">
    <text evidence="2">The sequence shown here is derived from an EMBL/GenBank/DDBJ whole genome shotgun (WGS) entry which is preliminary data.</text>
</comment>
<evidence type="ECO:0000313" key="2">
    <source>
        <dbReference type="EMBL" id="GAA2141759.1"/>
    </source>
</evidence>
<dbReference type="Pfam" id="PF06114">
    <property type="entry name" value="Peptidase_M78"/>
    <property type="match status" value="1"/>
</dbReference>
<proteinExistence type="predicted"/>
<dbReference type="Proteomes" id="UP001500102">
    <property type="component" value="Unassembled WGS sequence"/>
</dbReference>
<dbReference type="EMBL" id="BAAAQB010000038">
    <property type="protein sequence ID" value="GAA2141759.1"/>
    <property type="molecule type" value="Genomic_DNA"/>
</dbReference>
<evidence type="ECO:0000313" key="3">
    <source>
        <dbReference type="Proteomes" id="UP001500102"/>
    </source>
</evidence>
<accession>A0ABP5L784</accession>
<reference evidence="3" key="1">
    <citation type="journal article" date="2019" name="Int. J. Syst. Evol. Microbiol.">
        <title>The Global Catalogue of Microorganisms (GCM) 10K type strain sequencing project: providing services to taxonomists for standard genome sequencing and annotation.</title>
        <authorList>
            <consortium name="The Broad Institute Genomics Platform"/>
            <consortium name="The Broad Institute Genome Sequencing Center for Infectious Disease"/>
            <person name="Wu L."/>
            <person name="Ma J."/>
        </authorList>
    </citation>
    <scope>NUCLEOTIDE SEQUENCE [LARGE SCALE GENOMIC DNA]</scope>
    <source>
        <strain evidence="3">JCM 15921</strain>
    </source>
</reference>
<name>A0ABP5L784_9MICC</name>
<gene>
    <name evidence="2" type="ORF">GCM10009825_30620</name>
</gene>
<keyword evidence="3" id="KW-1185">Reference proteome</keyword>
<evidence type="ECO:0000259" key="1">
    <source>
        <dbReference type="Pfam" id="PF06114"/>
    </source>
</evidence>
<protein>
    <recommendedName>
        <fullName evidence="1">IrrE N-terminal-like domain-containing protein</fullName>
    </recommendedName>
</protein>
<dbReference type="InterPro" id="IPR010359">
    <property type="entry name" value="IrrE_HExxH"/>
</dbReference>
<organism evidence="2 3">
    <name type="scientific">Arthrobacter humicola</name>
    <dbReference type="NCBI Taxonomy" id="409291"/>
    <lineage>
        <taxon>Bacteria</taxon>
        <taxon>Bacillati</taxon>
        <taxon>Actinomycetota</taxon>
        <taxon>Actinomycetes</taxon>
        <taxon>Micrococcales</taxon>
        <taxon>Micrococcaceae</taxon>
        <taxon>Arthrobacter</taxon>
    </lineage>
</organism>